<dbReference type="EMBL" id="ABJB010606991">
    <property type="status" value="NOT_ANNOTATED_CDS"/>
    <property type="molecule type" value="Genomic_DNA"/>
</dbReference>
<evidence type="ECO:0000313" key="3">
    <source>
        <dbReference type="EnsemblMetazoa" id="ISCW000716-PA"/>
    </source>
</evidence>
<accession>B7P6G3</accession>
<evidence type="ECO:0000313" key="2">
    <source>
        <dbReference type="EMBL" id="EEC02185.1"/>
    </source>
</evidence>
<dbReference type="InParanoid" id="B7P6G3"/>
<gene>
    <name evidence="2" type="ORF">IscW_ISCW000716</name>
</gene>
<dbReference type="OrthoDB" id="9997817at2759"/>
<dbReference type="PaxDb" id="6945-B7P6G3"/>
<dbReference type="GO" id="GO:0005737">
    <property type="term" value="C:cytoplasm"/>
    <property type="evidence" value="ECO:0007669"/>
    <property type="project" value="InterPro"/>
</dbReference>
<dbReference type="PANTHER" id="PTHR16777">
    <property type="entry name" value="PROTEIN ECT2"/>
    <property type="match status" value="1"/>
</dbReference>
<feature type="compositionally biased region" description="Basic and acidic residues" evidence="1">
    <location>
        <begin position="47"/>
        <end position="74"/>
    </location>
</feature>
<name>B7P6G3_IXOSC</name>
<dbReference type="HOGENOM" id="CLU_2485827_0_0_1"/>
<dbReference type="GO" id="GO:0005085">
    <property type="term" value="F:guanyl-nucleotide exchange factor activity"/>
    <property type="evidence" value="ECO:0007669"/>
    <property type="project" value="InterPro"/>
</dbReference>
<dbReference type="EMBL" id="DS645431">
    <property type="protein sequence ID" value="EEC02185.1"/>
    <property type="molecule type" value="Genomic_DNA"/>
</dbReference>
<dbReference type="EMBL" id="ABJB010390477">
    <property type="status" value="NOT_ANNOTATED_CDS"/>
    <property type="molecule type" value="Genomic_DNA"/>
</dbReference>
<dbReference type="InterPro" id="IPR026817">
    <property type="entry name" value="Ect2"/>
</dbReference>
<evidence type="ECO:0000256" key="1">
    <source>
        <dbReference type="SAM" id="MobiDB-lite"/>
    </source>
</evidence>
<dbReference type="Proteomes" id="UP000001555">
    <property type="component" value="Unassembled WGS sequence"/>
</dbReference>
<evidence type="ECO:0000313" key="4">
    <source>
        <dbReference type="Proteomes" id="UP000001555"/>
    </source>
</evidence>
<dbReference type="VEuPathDB" id="VectorBase:ISCP_015481"/>
<dbReference type="EMBL" id="ABJB010488686">
    <property type="status" value="NOT_ANNOTATED_CDS"/>
    <property type="molecule type" value="Genomic_DNA"/>
</dbReference>
<reference evidence="3" key="2">
    <citation type="submission" date="2020-05" db="UniProtKB">
        <authorList>
            <consortium name="EnsemblMetazoa"/>
        </authorList>
    </citation>
    <scope>IDENTIFICATION</scope>
    <source>
        <strain evidence="3">wikel</strain>
    </source>
</reference>
<proteinExistence type="predicted"/>
<sequence>MLRSWTDSHSIGEAILHHREDFEKAYPPFVNFFEKTKETLMQCDAERPRPREENTLMGREIQKRTPKENRDSQNLDHAIAALNQVML</sequence>
<dbReference type="InterPro" id="IPR035899">
    <property type="entry name" value="DBL_dom_sf"/>
</dbReference>
<dbReference type="VEuPathDB" id="VectorBase:ISCW000716"/>
<dbReference type="PANTHER" id="PTHR16777:SF2">
    <property type="entry name" value="PROTEIN ECT2"/>
    <property type="match status" value="1"/>
</dbReference>
<protein>
    <submittedName>
        <fullName evidence="2 3">Uncharacterized protein</fullName>
    </submittedName>
</protein>
<dbReference type="EnsemblMetazoa" id="ISCW000716-RA">
    <property type="protein sequence ID" value="ISCW000716-PA"/>
    <property type="gene ID" value="ISCW000716"/>
</dbReference>
<dbReference type="GO" id="GO:2000431">
    <property type="term" value="P:regulation of cytokinesis, actomyosin contractile ring assembly"/>
    <property type="evidence" value="ECO:0007669"/>
    <property type="project" value="InterPro"/>
</dbReference>
<dbReference type="STRING" id="6945.B7P6G3"/>
<organism>
    <name type="scientific">Ixodes scapularis</name>
    <name type="common">Black-legged tick</name>
    <name type="synonym">Deer tick</name>
    <dbReference type="NCBI Taxonomy" id="6945"/>
    <lineage>
        <taxon>Eukaryota</taxon>
        <taxon>Metazoa</taxon>
        <taxon>Ecdysozoa</taxon>
        <taxon>Arthropoda</taxon>
        <taxon>Chelicerata</taxon>
        <taxon>Arachnida</taxon>
        <taxon>Acari</taxon>
        <taxon>Parasitiformes</taxon>
        <taxon>Ixodida</taxon>
        <taxon>Ixodoidea</taxon>
        <taxon>Ixodidae</taxon>
        <taxon>Ixodinae</taxon>
        <taxon>Ixodes</taxon>
    </lineage>
</organism>
<keyword evidence="4" id="KW-1185">Reference proteome</keyword>
<dbReference type="AlphaFoldDB" id="B7P6G3"/>
<dbReference type="GO" id="GO:0005634">
    <property type="term" value="C:nucleus"/>
    <property type="evidence" value="ECO:0007669"/>
    <property type="project" value="InterPro"/>
</dbReference>
<feature type="region of interest" description="Disordered" evidence="1">
    <location>
        <begin position="47"/>
        <end position="76"/>
    </location>
</feature>
<dbReference type="VEuPathDB" id="VectorBase:ISCI000716"/>
<reference evidence="2 4" key="1">
    <citation type="submission" date="2008-03" db="EMBL/GenBank/DDBJ databases">
        <title>Annotation of Ixodes scapularis.</title>
        <authorList>
            <consortium name="Ixodes scapularis Genome Project Consortium"/>
            <person name="Caler E."/>
            <person name="Hannick L.I."/>
            <person name="Bidwell S."/>
            <person name="Joardar V."/>
            <person name="Thiagarajan M."/>
            <person name="Amedeo P."/>
            <person name="Galinsky K.J."/>
            <person name="Schobel S."/>
            <person name="Inman J."/>
            <person name="Hostetler J."/>
            <person name="Miller J."/>
            <person name="Hammond M."/>
            <person name="Megy K."/>
            <person name="Lawson D."/>
            <person name="Kodira C."/>
            <person name="Sutton G."/>
            <person name="Meyer J."/>
            <person name="Hill C.A."/>
            <person name="Birren B."/>
            <person name="Nene V."/>
            <person name="Collins F."/>
            <person name="Alarcon-Chaidez F."/>
            <person name="Wikel S."/>
            <person name="Strausberg R."/>
        </authorList>
    </citation>
    <scope>NUCLEOTIDE SEQUENCE [LARGE SCALE GENOMIC DNA]</scope>
    <source>
        <strain evidence="4">Wikel</strain>
        <strain evidence="2">Wikel colony</strain>
    </source>
</reference>
<dbReference type="GO" id="GO:0005096">
    <property type="term" value="F:GTPase activator activity"/>
    <property type="evidence" value="ECO:0007669"/>
    <property type="project" value="InterPro"/>
</dbReference>
<dbReference type="SUPFAM" id="SSF48065">
    <property type="entry name" value="DBL homology domain (DH-domain)"/>
    <property type="match status" value="1"/>
</dbReference>